<evidence type="ECO:0000313" key="1">
    <source>
        <dbReference type="EMBL" id="OGG64274.1"/>
    </source>
</evidence>
<comment type="caution">
    <text evidence="1">The sequence shown here is derived from an EMBL/GenBank/DDBJ whole genome shotgun (WGS) entry which is preliminary data.</text>
</comment>
<accession>A0A1F6DS57</accession>
<gene>
    <name evidence="1" type="ORF">A3C94_00450</name>
</gene>
<dbReference type="STRING" id="1798496.A3C94_00450"/>
<sequence length="156" mass="18541">MNVDQQFPEMADEEKFQVFLFVCPGNMPFNFALHPWFVINTQGSFSRYEVLFRRGESATSFGHVHKNFYPPFQGIEIIPCVQRFFWKPRLLASLEGEAARRVADFIERSPAIYPYRDRYFLGGPDSDTYAQWILNQFPEWKVKLPWNCFGKNFRTY</sequence>
<dbReference type="AlphaFoldDB" id="A0A1F6DS57"/>
<organism evidence="1 2">
    <name type="scientific">Candidatus Kaiserbacteria bacterium RIFCSPHIGHO2_02_FULL_55_17</name>
    <dbReference type="NCBI Taxonomy" id="1798496"/>
    <lineage>
        <taxon>Bacteria</taxon>
        <taxon>Candidatus Kaiseribacteriota</taxon>
    </lineage>
</organism>
<dbReference type="Pfam" id="PF12570">
    <property type="entry name" value="DUF3750"/>
    <property type="match status" value="1"/>
</dbReference>
<evidence type="ECO:0000313" key="2">
    <source>
        <dbReference type="Proteomes" id="UP000177232"/>
    </source>
</evidence>
<dbReference type="Proteomes" id="UP000177232">
    <property type="component" value="Unassembled WGS sequence"/>
</dbReference>
<name>A0A1F6DS57_9BACT</name>
<protein>
    <submittedName>
        <fullName evidence="1">Uncharacterized protein</fullName>
    </submittedName>
</protein>
<proteinExistence type="predicted"/>
<dbReference type="InterPro" id="IPR022224">
    <property type="entry name" value="DUF3750"/>
</dbReference>
<dbReference type="EMBL" id="MFLJ01000029">
    <property type="protein sequence ID" value="OGG64274.1"/>
    <property type="molecule type" value="Genomic_DNA"/>
</dbReference>
<reference evidence="1 2" key="1">
    <citation type="journal article" date="2016" name="Nat. Commun.">
        <title>Thousands of microbial genomes shed light on interconnected biogeochemical processes in an aquifer system.</title>
        <authorList>
            <person name="Anantharaman K."/>
            <person name="Brown C.T."/>
            <person name="Hug L.A."/>
            <person name="Sharon I."/>
            <person name="Castelle C.J."/>
            <person name="Probst A.J."/>
            <person name="Thomas B.C."/>
            <person name="Singh A."/>
            <person name="Wilkins M.J."/>
            <person name="Karaoz U."/>
            <person name="Brodie E.L."/>
            <person name="Williams K.H."/>
            <person name="Hubbard S.S."/>
            <person name="Banfield J.F."/>
        </authorList>
    </citation>
    <scope>NUCLEOTIDE SEQUENCE [LARGE SCALE GENOMIC DNA]</scope>
</reference>